<sequence>MPGEPGAKDILAEAFTTLGLSGIKMHSHVQCVPANHPSMDEVYETCIQFDKPVLIHAGKEPNSSAYKVDAGKICDVSIVEDVLTRHPNLRMCVPHLGMNQYQEFFDLLDKFPNLYLDTTMTFGAFFQSMEDDKPLAQMMRTMLLKHCDRILYGTDWPNIPYDWSRELANLIGVIDGDGEATSAKVGQGEEKGMWRTVEGDMALEKILWRNASAFYGISETELGYSNSNNNSSSSSNNGGQEDGRNSHWKYIRLLDAVGGAGSYFFFTNRDLPNRTINIEDVTLEPLASGKAIWYYVAAVSVFAAAVGLFGIIAALSANRRTVKAFEALYFFSLISQLALIIWGLIWCKQNQTEFDTMCNASKDGLVDLPIPSFASSWTCQKIYMAGILAIGIGGFIWIAFNFYMTNRVIHYARELFSDKANRYKVLGEAAVKELDREQQIPLNYTNVGTNRDDQEYPNNTFHQPSYRDEIEYKDPRSDDSYQSRASVAGFGSYGQEFPQNHQHPVAPGFNHRDSATGLDLVNPYHGEHDIYPAPIAMENIPHPSVPYLPQGSGQSANAYHGDQNVYHVPIAMENIPSQDPPHPPAPNHSQGSGQSFVHTSTNKIVSPFDDDDPVSPVRHSSHDDVKVPLPASPRGDEILLPLSPTQQTPSADVLSPTIGSHSGSQ</sequence>
<keyword evidence="2 3" id="KW-0456">Lyase</keyword>
<dbReference type="InterPro" id="IPR006680">
    <property type="entry name" value="Amidohydro-rel"/>
</dbReference>
<keyword evidence="5" id="KW-0812">Transmembrane</keyword>
<dbReference type="InterPro" id="IPR032465">
    <property type="entry name" value="ACMSD"/>
</dbReference>
<feature type="domain" description="Amidohydrolase-related" evidence="6">
    <location>
        <begin position="4"/>
        <end position="217"/>
    </location>
</feature>
<accession>A0A9P6N300</accession>
<reference evidence="7" key="1">
    <citation type="journal article" date="2020" name="Fungal Divers.">
        <title>Resolving the Mortierellaceae phylogeny through synthesis of multi-gene phylogenetics and phylogenomics.</title>
        <authorList>
            <person name="Vandepol N."/>
            <person name="Liber J."/>
            <person name="Desiro A."/>
            <person name="Na H."/>
            <person name="Kennedy M."/>
            <person name="Barry K."/>
            <person name="Grigoriev I.V."/>
            <person name="Miller A.N."/>
            <person name="O'Donnell K."/>
            <person name="Stajich J.E."/>
            <person name="Bonito G."/>
        </authorList>
    </citation>
    <scope>NUCLEOTIDE SEQUENCE</scope>
    <source>
        <strain evidence="7">NRRL 2769</strain>
    </source>
</reference>
<dbReference type="InterPro" id="IPR032466">
    <property type="entry name" value="Metal_Hydrolase"/>
</dbReference>
<evidence type="ECO:0000256" key="5">
    <source>
        <dbReference type="SAM" id="Phobius"/>
    </source>
</evidence>
<dbReference type="Pfam" id="PF04909">
    <property type="entry name" value="Amidohydro_2"/>
    <property type="match status" value="1"/>
</dbReference>
<dbReference type="AlphaFoldDB" id="A0A9P6N300"/>
<feature type="transmembrane region" description="Helical" evidence="5">
    <location>
        <begin position="382"/>
        <end position="403"/>
    </location>
</feature>
<keyword evidence="1 3" id="KW-0210">Decarboxylase</keyword>
<dbReference type="CDD" id="cd01292">
    <property type="entry name" value="metallo-dependent_hydrolases"/>
    <property type="match status" value="1"/>
</dbReference>
<keyword evidence="8" id="KW-1185">Reference proteome</keyword>
<dbReference type="GO" id="GO:0016787">
    <property type="term" value="F:hydrolase activity"/>
    <property type="evidence" value="ECO:0007669"/>
    <property type="project" value="InterPro"/>
</dbReference>
<evidence type="ECO:0000256" key="1">
    <source>
        <dbReference type="ARBA" id="ARBA00022793"/>
    </source>
</evidence>
<keyword evidence="5" id="KW-0472">Membrane</keyword>
<feature type="region of interest" description="Disordered" evidence="4">
    <location>
        <begin position="444"/>
        <end position="463"/>
    </location>
</feature>
<keyword evidence="5" id="KW-1133">Transmembrane helix</keyword>
<proteinExistence type="inferred from homology"/>
<protein>
    <recommendedName>
        <fullName evidence="6">Amidohydrolase-related domain-containing protein</fullName>
    </recommendedName>
</protein>
<feature type="transmembrane region" description="Helical" evidence="5">
    <location>
        <begin position="327"/>
        <end position="345"/>
    </location>
</feature>
<dbReference type="Gene3D" id="3.20.20.140">
    <property type="entry name" value="Metal-dependent hydrolases"/>
    <property type="match status" value="1"/>
</dbReference>
<evidence type="ECO:0000256" key="4">
    <source>
        <dbReference type="SAM" id="MobiDB-lite"/>
    </source>
</evidence>
<evidence type="ECO:0000313" key="8">
    <source>
        <dbReference type="Proteomes" id="UP000703661"/>
    </source>
</evidence>
<name>A0A9P6N300_9FUNG</name>
<dbReference type="GO" id="GO:0016831">
    <property type="term" value="F:carboxy-lyase activity"/>
    <property type="evidence" value="ECO:0007669"/>
    <property type="project" value="UniProtKB-KW"/>
</dbReference>
<dbReference type="Proteomes" id="UP000703661">
    <property type="component" value="Unassembled WGS sequence"/>
</dbReference>
<feature type="transmembrane region" description="Helical" evidence="5">
    <location>
        <begin position="292"/>
        <end position="315"/>
    </location>
</feature>
<dbReference type="EMBL" id="JAAAID010000135">
    <property type="protein sequence ID" value="KAG0021888.1"/>
    <property type="molecule type" value="Genomic_DNA"/>
</dbReference>
<evidence type="ECO:0000256" key="3">
    <source>
        <dbReference type="RuleBase" id="RU366045"/>
    </source>
</evidence>
<dbReference type="GO" id="GO:0005737">
    <property type="term" value="C:cytoplasm"/>
    <property type="evidence" value="ECO:0007669"/>
    <property type="project" value="TreeGrafter"/>
</dbReference>
<comment type="caution">
    <text evidence="7">The sequence shown here is derived from an EMBL/GenBank/DDBJ whole genome shotgun (WGS) entry which is preliminary data.</text>
</comment>
<dbReference type="PANTHER" id="PTHR21240">
    <property type="entry name" value="2-AMINO-3-CARBOXYLMUCONATE-6-SEMIALDEHYDE DECARBOXYLASE"/>
    <property type="match status" value="1"/>
</dbReference>
<evidence type="ECO:0000259" key="6">
    <source>
        <dbReference type="Pfam" id="PF04909"/>
    </source>
</evidence>
<evidence type="ECO:0000256" key="2">
    <source>
        <dbReference type="ARBA" id="ARBA00023239"/>
    </source>
</evidence>
<dbReference type="SUPFAM" id="SSF51556">
    <property type="entry name" value="Metallo-dependent hydrolases"/>
    <property type="match status" value="1"/>
</dbReference>
<evidence type="ECO:0000313" key="7">
    <source>
        <dbReference type="EMBL" id="KAG0021888.1"/>
    </source>
</evidence>
<comment type="similarity">
    <text evidence="3">Belongs to the metallo-dependent hydrolases superfamily.</text>
</comment>
<dbReference type="GO" id="GO:0019748">
    <property type="term" value="P:secondary metabolic process"/>
    <property type="evidence" value="ECO:0007669"/>
    <property type="project" value="TreeGrafter"/>
</dbReference>
<organism evidence="7 8">
    <name type="scientific">Entomortierella chlamydospora</name>
    <dbReference type="NCBI Taxonomy" id="101097"/>
    <lineage>
        <taxon>Eukaryota</taxon>
        <taxon>Fungi</taxon>
        <taxon>Fungi incertae sedis</taxon>
        <taxon>Mucoromycota</taxon>
        <taxon>Mortierellomycotina</taxon>
        <taxon>Mortierellomycetes</taxon>
        <taxon>Mortierellales</taxon>
        <taxon>Mortierellaceae</taxon>
        <taxon>Entomortierella</taxon>
    </lineage>
</organism>
<gene>
    <name evidence="7" type="ORF">BGZ80_001530</name>
</gene>
<feature type="compositionally biased region" description="Polar residues" evidence="4">
    <location>
        <begin position="587"/>
        <end position="604"/>
    </location>
</feature>
<dbReference type="PANTHER" id="PTHR21240:SF28">
    <property type="entry name" value="ISO-OROTATE DECARBOXYLASE (EUROFUNG)"/>
    <property type="match status" value="1"/>
</dbReference>
<feature type="region of interest" description="Disordered" evidence="4">
    <location>
        <begin position="573"/>
        <end position="665"/>
    </location>
</feature>